<comment type="catalytic activity">
    <reaction evidence="1">
        <text>2 alpha,alpha'-trehalose 6-mycolate = alpha,alpha'-trehalose 6,6'-bismycolate + alpha,alpha-trehalose</text>
        <dbReference type="Rhea" id="RHEA:23472"/>
        <dbReference type="ChEBI" id="CHEBI:16551"/>
        <dbReference type="ChEBI" id="CHEBI:18195"/>
        <dbReference type="ChEBI" id="CHEBI:18234"/>
        <dbReference type="EC" id="2.3.1.122"/>
    </reaction>
</comment>
<dbReference type="STRING" id="1271860.SAMN05216174_103348"/>
<feature type="chain" id="PRO_5039536812" description="Acyl-CoA:diacylglycerol acyltransferase" evidence="7">
    <location>
        <begin position="27"/>
        <end position="281"/>
    </location>
</feature>
<organism evidence="8 9">
    <name type="scientific">Actinokineospora iranica</name>
    <dbReference type="NCBI Taxonomy" id="1271860"/>
    <lineage>
        <taxon>Bacteria</taxon>
        <taxon>Bacillati</taxon>
        <taxon>Actinomycetota</taxon>
        <taxon>Actinomycetes</taxon>
        <taxon>Pseudonocardiales</taxon>
        <taxon>Pseudonocardiaceae</taxon>
        <taxon>Actinokineospora</taxon>
    </lineage>
</organism>
<dbReference type="Pfam" id="PF00756">
    <property type="entry name" value="Esterase"/>
    <property type="match status" value="1"/>
</dbReference>
<accession>A0A1G6NHI9</accession>
<evidence type="ECO:0000256" key="7">
    <source>
        <dbReference type="SAM" id="SignalP"/>
    </source>
</evidence>
<keyword evidence="8" id="KW-0378">Hydrolase</keyword>
<feature type="signal peptide" evidence="7">
    <location>
        <begin position="1"/>
        <end position="26"/>
    </location>
</feature>
<dbReference type="EC" id="2.3.1.20" evidence="4"/>
<keyword evidence="7" id="KW-0732">Signal</keyword>
<dbReference type="PROSITE" id="PS51257">
    <property type="entry name" value="PROKAR_LIPOPROTEIN"/>
    <property type="match status" value="1"/>
</dbReference>
<dbReference type="Proteomes" id="UP000199501">
    <property type="component" value="Unassembled WGS sequence"/>
</dbReference>
<sequence length="281" mass="29744">MNTAKTVRLSRRAVLLGGLGLGAGVAAGCKTTAAPGGGPENLLQSKAPTSQVQPVTTELYLSTGRYREVEAVIIRPAGVPVKPIPVCVALHGGIGGAKSFLDLGVPDILTGLVRDGVPPFAVVAVEGGNWVGGRNDDPQRMLNEDLPEWLDHHQLATTPFSTVGIGAGGTGALNLARTPGFTAVAVISPILFDSWADAAAAKMFTDRAHWERLDPLRHINEFAYLPVGVWCGTEDRAYLGNAKTLAQRVKAARTSFERGGHNDQYFRRALPDALQFVGGYL</sequence>
<dbReference type="SUPFAM" id="SSF53474">
    <property type="entry name" value="alpha/beta-Hydrolases"/>
    <property type="match status" value="1"/>
</dbReference>
<dbReference type="AlphaFoldDB" id="A0A1G6NHI9"/>
<dbReference type="GO" id="GO:0016787">
    <property type="term" value="F:hydrolase activity"/>
    <property type="evidence" value="ECO:0007669"/>
    <property type="project" value="UniProtKB-KW"/>
</dbReference>
<protein>
    <recommendedName>
        <fullName evidence="5">Acyl-CoA:diacylglycerol acyltransferase</fullName>
        <ecNumber evidence="3">2.3.1.122</ecNumber>
        <ecNumber evidence="4">2.3.1.20</ecNumber>
    </recommendedName>
</protein>
<dbReference type="InterPro" id="IPR000801">
    <property type="entry name" value="Esterase-like"/>
</dbReference>
<comment type="similarity">
    <text evidence="2">Belongs to the mycobacterial A85 antigen family.</text>
</comment>
<evidence type="ECO:0000256" key="1">
    <source>
        <dbReference type="ARBA" id="ARBA00000697"/>
    </source>
</evidence>
<dbReference type="EMBL" id="FMZZ01000003">
    <property type="protein sequence ID" value="SDC66786.1"/>
    <property type="molecule type" value="Genomic_DNA"/>
</dbReference>
<evidence type="ECO:0000313" key="8">
    <source>
        <dbReference type="EMBL" id="SDC66786.1"/>
    </source>
</evidence>
<proteinExistence type="inferred from homology"/>
<dbReference type="GO" id="GO:0004144">
    <property type="term" value="F:diacylglycerol O-acyltransferase activity"/>
    <property type="evidence" value="ECO:0007669"/>
    <property type="project" value="UniProtKB-EC"/>
</dbReference>
<dbReference type="InterPro" id="IPR029058">
    <property type="entry name" value="AB_hydrolase_fold"/>
</dbReference>
<evidence type="ECO:0000256" key="2">
    <source>
        <dbReference type="ARBA" id="ARBA00005874"/>
    </source>
</evidence>
<dbReference type="EC" id="2.3.1.122" evidence="3"/>
<reference evidence="9" key="1">
    <citation type="submission" date="2016-10" db="EMBL/GenBank/DDBJ databases">
        <authorList>
            <person name="Varghese N."/>
            <person name="Submissions S."/>
        </authorList>
    </citation>
    <scope>NUCLEOTIDE SEQUENCE [LARGE SCALE GENOMIC DNA]</scope>
    <source>
        <strain evidence="9">IBRC-M 10403</strain>
    </source>
</reference>
<keyword evidence="9" id="KW-1185">Reference proteome</keyword>
<name>A0A1G6NHI9_9PSEU</name>
<evidence type="ECO:0000256" key="6">
    <source>
        <dbReference type="ARBA" id="ARBA00048109"/>
    </source>
</evidence>
<dbReference type="InterPro" id="IPR006311">
    <property type="entry name" value="TAT_signal"/>
</dbReference>
<evidence type="ECO:0000256" key="5">
    <source>
        <dbReference type="ARBA" id="ARBA00032572"/>
    </source>
</evidence>
<comment type="catalytic activity">
    <reaction evidence="6">
        <text>an acyl-CoA + a 1,2-diacyl-sn-glycerol = a triacyl-sn-glycerol + CoA</text>
        <dbReference type="Rhea" id="RHEA:10868"/>
        <dbReference type="ChEBI" id="CHEBI:17815"/>
        <dbReference type="ChEBI" id="CHEBI:57287"/>
        <dbReference type="ChEBI" id="CHEBI:58342"/>
        <dbReference type="ChEBI" id="CHEBI:64615"/>
        <dbReference type="EC" id="2.3.1.20"/>
    </reaction>
</comment>
<gene>
    <name evidence="8" type="ORF">SAMN05216174_103348</name>
</gene>
<evidence type="ECO:0000256" key="3">
    <source>
        <dbReference type="ARBA" id="ARBA00012820"/>
    </source>
</evidence>
<evidence type="ECO:0000256" key="4">
    <source>
        <dbReference type="ARBA" id="ARBA00013244"/>
    </source>
</evidence>
<dbReference type="GO" id="GO:0050348">
    <property type="term" value="F:trehalose O-mycolyltransferase activity"/>
    <property type="evidence" value="ECO:0007669"/>
    <property type="project" value="UniProtKB-EC"/>
</dbReference>
<dbReference type="PROSITE" id="PS51318">
    <property type="entry name" value="TAT"/>
    <property type="match status" value="1"/>
</dbReference>
<evidence type="ECO:0000313" key="9">
    <source>
        <dbReference type="Proteomes" id="UP000199501"/>
    </source>
</evidence>
<dbReference type="Gene3D" id="3.40.50.1820">
    <property type="entry name" value="alpha/beta hydrolase"/>
    <property type="match status" value="1"/>
</dbReference>